<evidence type="ECO:0000256" key="1">
    <source>
        <dbReference type="SAM" id="MobiDB-lite"/>
    </source>
</evidence>
<feature type="compositionally biased region" description="Acidic residues" evidence="1">
    <location>
        <begin position="203"/>
        <end position="215"/>
    </location>
</feature>
<dbReference type="AlphaFoldDB" id="A0A1B6C5D3"/>
<dbReference type="EMBL" id="GEDC01000090">
    <property type="protein sequence ID" value="JAS37208.1"/>
    <property type="molecule type" value="Transcribed_RNA"/>
</dbReference>
<gene>
    <name evidence="3" type="ORF">g.19196</name>
    <name evidence="2" type="ORF">g.19199</name>
</gene>
<feature type="non-terminal residue" evidence="2">
    <location>
        <position position="1"/>
    </location>
</feature>
<sequence>KEIQRRKEHVEIHRRVADERERRTNMLMNVVCKEAKSSIAEIEGKRKLIELSNQEEDSRFEDQEKEIAVTRLLYNFVLPQCNQKINRQKMHESNQKFLKAIHGKIFGQSDDSKLEEIRKSDVVEFVDNIIEEAVVKLCYIVANELVENILEKAKAIMESKDDQLHTDKYIMEELMKSIEQAFDEHDAVSTESLTKEPSIAESLENEQNFEGEENN</sequence>
<dbReference type="EMBL" id="GEDC01028577">
    <property type="protein sequence ID" value="JAS08721.1"/>
    <property type="molecule type" value="Transcribed_RNA"/>
</dbReference>
<accession>A0A1B6C5D3</accession>
<organism evidence="2">
    <name type="scientific">Clastoptera arizonana</name>
    <name type="common">Arizona spittle bug</name>
    <dbReference type="NCBI Taxonomy" id="38151"/>
    <lineage>
        <taxon>Eukaryota</taxon>
        <taxon>Metazoa</taxon>
        <taxon>Ecdysozoa</taxon>
        <taxon>Arthropoda</taxon>
        <taxon>Hexapoda</taxon>
        <taxon>Insecta</taxon>
        <taxon>Pterygota</taxon>
        <taxon>Neoptera</taxon>
        <taxon>Paraneoptera</taxon>
        <taxon>Hemiptera</taxon>
        <taxon>Auchenorrhyncha</taxon>
        <taxon>Cercopoidea</taxon>
        <taxon>Clastopteridae</taxon>
        <taxon>Clastoptera</taxon>
    </lineage>
</organism>
<name>A0A1B6C5D3_9HEMI</name>
<feature type="region of interest" description="Disordered" evidence="1">
    <location>
        <begin position="185"/>
        <end position="215"/>
    </location>
</feature>
<evidence type="ECO:0000313" key="3">
    <source>
        <dbReference type="EMBL" id="JAS37208.1"/>
    </source>
</evidence>
<reference evidence="2" key="1">
    <citation type="submission" date="2015-12" db="EMBL/GenBank/DDBJ databases">
        <title>De novo transcriptome assembly of four potential Pierce s Disease insect vectors from Arizona vineyards.</title>
        <authorList>
            <person name="Tassone E.E."/>
        </authorList>
    </citation>
    <scope>NUCLEOTIDE SEQUENCE</scope>
</reference>
<evidence type="ECO:0000313" key="2">
    <source>
        <dbReference type="EMBL" id="JAS08721.1"/>
    </source>
</evidence>
<proteinExistence type="predicted"/>
<protein>
    <submittedName>
        <fullName evidence="2">Uncharacterized protein</fullName>
    </submittedName>
</protein>